<evidence type="ECO:0000256" key="2">
    <source>
        <dbReference type="ARBA" id="ARBA00011152"/>
    </source>
</evidence>
<evidence type="ECO:0000256" key="4">
    <source>
        <dbReference type="ARBA" id="ARBA00022801"/>
    </source>
</evidence>
<gene>
    <name evidence="11" type="ORF">RIEGSTA812A_PEG_585</name>
</gene>
<dbReference type="InterPro" id="IPR017926">
    <property type="entry name" value="GATASE"/>
</dbReference>
<keyword evidence="4" id="KW-0378">Hydrolase</keyword>
<dbReference type="PROSITE" id="PS51273">
    <property type="entry name" value="GATASE_TYPE_1"/>
    <property type="match status" value="1"/>
</dbReference>
<keyword evidence="11" id="KW-0328">Glycosyltransferase</keyword>
<evidence type="ECO:0000259" key="10">
    <source>
        <dbReference type="Pfam" id="PF00117"/>
    </source>
</evidence>
<dbReference type="NCBIfam" id="TIGR01855">
    <property type="entry name" value="IMP_synth_hisH"/>
    <property type="match status" value="1"/>
</dbReference>
<keyword evidence="3" id="KW-0028">Amino-acid biosynthesis</keyword>
<keyword evidence="6" id="KW-0368">Histidine biosynthesis</keyword>
<dbReference type="PANTHER" id="PTHR42701:SF1">
    <property type="entry name" value="IMIDAZOLE GLYCEROL PHOSPHATE SYNTHASE SUBUNIT HISH"/>
    <property type="match status" value="1"/>
</dbReference>
<dbReference type="CDD" id="cd01748">
    <property type="entry name" value="GATase1_IGP_Synthase"/>
    <property type="match status" value="1"/>
</dbReference>
<evidence type="ECO:0000256" key="5">
    <source>
        <dbReference type="ARBA" id="ARBA00022962"/>
    </source>
</evidence>
<dbReference type="HAMAP" id="MF_00278">
    <property type="entry name" value="HisH"/>
    <property type="match status" value="1"/>
</dbReference>
<protein>
    <submittedName>
        <fullName evidence="11">Imidazole glycerol phosphate synthase amidotransferase subunit</fullName>
        <ecNumber evidence="11">2.4.2.-</ecNumber>
    </submittedName>
</protein>
<evidence type="ECO:0000313" key="11">
    <source>
        <dbReference type="EMBL" id="VBB69112.1"/>
    </source>
</evidence>
<evidence type="ECO:0000256" key="8">
    <source>
        <dbReference type="ARBA" id="ARBA00047838"/>
    </source>
</evidence>
<dbReference type="Pfam" id="PF00117">
    <property type="entry name" value="GATase"/>
    <property type="match status" value="1"/>
</dbReference>
<dbReference type="EC" id="2.4.2.-" evidence="11"/>
<organism evidence="11">
    <name type="scientific">invertebrate metagenome</name>
    <dbReference type="NCBI Taxonomy" id="1711999"/>
    <lineage>
        <taxon>unclassified sequences</taxon>
        <taxon>metagenomes</taxon>
        <taxon>organismal metagenomes</taxon>
    </lineage>
</organism>
<dbReference type="EMBL" id="LR026963">
    <property type="protein sequence ID" value="VBB69112.1"/>
    <property type="molecule type" value="Genomic_DNA"/>
</dbReference>
<dbReference type="GO" id="GO:0016829">
    <property type="term" value="F:lyase activity"/>
    <property type="evidence" value="ECO:0007669"/>
    <property type="project" value="UniProtKB-KW"/>
</dbReference>
<reference evidence="11" key="1">
    <citation type="submission" date="2018-10" db="EMBL/GenBank/DDBJ databases">
        <authorList>
            <person name="Gruber-Vodicka H."/>
            <person name="Jaeckle O."/>
        </authorList>
    </citation>
    <scope>NUCLEOTIDE SEQUENCE</scope>
</reference>
<dbReference type="PIRSF" id="PIRSF000495">
    <property type="entry name" value="Amidotransf_hisH"/>
    <property type="match status" value="1"/>
</dbReference>
<sequence>MLPILSSQPVDTYKRIGQNGMARSVIIIDYGAGNVRSVAKAFEYAISESSLTDTVRVSALPEEVHNADRLVLPGVGAFGDCRRGLLTVPGLIEALTDTVLTKGRPFLGICVGMQLMATVSLENGEYAGLNWIGGPVVPIQAPTPAMKVKVPHMGWNDLIALTAHPLLTGLPEQPHVYFVHSYHFIPTNPEHRLAIVYYGETITAIVCRDNMVGTQFHPEKSQAVGLTFISNFLHWSP</sequence>
<evidence type="ECO:0000256" key="3">
    <source>
        <dbReference type="ARBA" id="ARBA00022605"/>
    </source>
</evidence>
<name>A0A484HBF0_9ZZZZ</name>
<comment type="catalytic activity">
    <reaction evidence="9">
        <text>L-glutamine + H2O = L-glutamate + NH4(+)</text>
        <dbReference type="Rhea" id="RHEA:15889"/>
        <dbReference type="ChEBI" id="CHEBI:15377"/>
        <dbReference type="ChEBI" id="CHEBI:28938"/>
        <dbReference type="ChEBI" id="CHEBI:29985"/>
        <dbReference type="ChEBI" id="CHEBI:58359"/>
        <dbReference type="EC" id="3.5.1.2"/>
    </reaction>
</comment>
<evidence type="ECO:0000256" key="7">
    <source>
        <dbReference type="ARBA" id="ARBA00023239"/>
    </source>
</evidence>
<comment type="subunit">
    <text evidence="2">Heterodimer of HisH and HisF.</text>
</comment>
<dbReference type="InterPro" id="IPR010139">
    <property type="entry name" value="Imidazole-glycPsynth_HisH"/>
</dbReference>
<dbReference type="Gene3D" id="3.40.50.880">
    <property type="match status" value="1"/>
</dbReference>
<accession>A0A484HBF0</accession>
<dbReference type="GO" id="GO:0000107">
    <property type="term" value="F:imidazoleglycerol-phosphate synthase activity"/>
    <property type="evidence" value="ECO:0007669"/>
    <property type="project" value="RHEA"/>
</dbReference>
<comment type="pathway">
    <text evidence="1">Amino-acid biosynthesis; L-histidine biosynthesis; L-histidine from 5-phospho-alpha-D-ribose 1-diphosphate: step 5/9.</text>
</comment>
<keyword evidence="7" id="KW-0456">Lyase</keyword>
<dbReference type="SUPFAM" id="SSF52317">
    <property type="entry name" value="Class I glutamine amidotransferase-like"/>
    <property type="match status" value="1"/>
</dbReference>
<comment type="catalytic activity">
    <reaction evidence="8">
        <text>5-[(5-phospho-1-deoxy-D-ribulos-1-ylimino)methylamino]-1-(5-phospho-beta-D-ribosyl)imidazole-4-carboxamide + L-glutamine = D-erythro-1-(imidazol-4-yl)glycerol 3-phosphate + 5-amino-1-(5-phospho-beta-D-ribosyl)imidazole-4-carboxamide + L-glutamate + H(+)</text>
        <dbReference type="Rhea" id="RHEA:24793"/>
        <dbReference type="ChEBI" id="CHEBI:15378"/>
        <dbReference type="ChEBI" id="CHEBI:29985"/>
        <dbReference type="ChEBI" id="CHEBI:58278"/>
        <dbReference type="ChEBI" id="CHEBI:58359"/>
        <dbReference type="ChEBI" id="CHEBI:58475"/>
        <dbReference type="ChEBI" id="CHEBI:58525"/>
        <dbReference type="EC" id="4.3.2.10"/>
    </reaction>
</comment>
<evidence type="ECO:0000256" key="1">
    <source>
        <dbReference type="ARBA" id="ARBA00005091"/>
    </source>
</evidence>
<feature type="domain" description="Glutamine amidotransferase" evidence="10">
    <location>
        <begin position="27"/>
        <end position="232"/>
    </location>
</feature>
<dbReference type="GO" id="GO:0004359">
    <property type="term" value="F:glutaminase activity"/>
    <property type="evidence" value="ECO:0007669"/>
    <property type="project" value="UniProtKB-EC"/>
</dbReference>
<dbReference type="PANTHER" id="PTHR42701">
    <property type="entry name" value="IMIDAZOLE GLYCEROL PHOSPHATE SYNTHASE SUBUNIT HISH"/>
    <property type="match status" value="1"/>
</dbReference>
<evidence type="ECO:0000256" key="6">
    <source>
        <dbReference type="ARBA" id="ARBA00023102"/>
    </source>
</evidence>
<proteinExistence type="inferred from homology"/>
<dbReference type="AlphaFoldDB" id="A0A484HBF0"/>
<dbReference type="UniPathway" id="UPA00031">
    <property type="reaction ID" value="UER00010"/>
</dbReference>
<keyword evidence="5" id="KW-0315">Glutamine amidotransferase</keyword>
<dbReference type="GO" id="GO:0000105">
    <property type="term" value="P:L-histidine biosynthetic process"/>
    <property type="evidence" value="ECO:0007669"/>
    <property type="project" value="UniProtKB-UniPathway"/>
</dbReference>
<keyword evidence="11" id="KW-0808">Transferase</keyword>
<dbReference type="InterPro" id="IPR029062">
    <property type="entry name" value="Class_I_gatase-like"/>
</dbReference>
<evidence type="ECO:0000256" key="9">
    <source>
        <dbReference type="ARBA" id="ARBA00049534"/>
    </source>
</evidence>